<dbReference type="PANTHER" id="PTHR31951:SF22">
    <property type="entry name" value="ECA1 GAMETOGENESIS RELATED FAMILY"/>
    <property type="match status" value="1"/>
</dbReference>
<dbReference type="Pfam" id="PF05617">
    <property type="entry name" value="Prolamin_like"/>
    <property type="match status" value="1"/>
</dbReference>
<keyword evidence="1" id="KW-0732">Signal</keyword>
<sequence>MASQSDDIIKANNCEEKARKMDSFCLNEIFEGVFKSKDVEPYCCTQLYDYIGQTCHEAFVKRTLENPKFKNENATQIYLNSGRVSFNCGLIVTGSPTGQPNN</sequence>
<evidence type="ECO:0000256" key="1">
    <source>
        <dbReference type="ARBA" id="ARBA00022729"/>
    </source>
</evidence>
<evidence type="ECO:0000313" key="3">
    <source>
        <dbReference type="EMBL" id="OMO82537.1"/>
    </source>
</evidence>
<keyword evidence="4" id="KW-1185">Reference proteome</keyword>
<protein>
    <recommendedName>
        <fullName evidence="2">Prolamin-like domain-containing protein</fullName>
    </recommendedName>
</protein>
<dbReference type="InterPro" id="IPR008502">
    <property type="entry name" value="Prolamin-like"/>
</dbReference>
<gene>
    <name evidence="3" type="ORF">CCACVL1_11917</name>
</gene>
<dbReference type="OrthoDB" id="946177at2759"/>
<name>A0A1R3IIW5_COCAP</name>
<reference evidence="3 4" key="1">
    <citation type="submission" date="2013-09" db="EMBL/GenBank/DDBJ databases">
        <title>Corchorus capsularis genome sequencing.</title>
        <authorList>
            <person name="Alam M."/>
            <person name="Haque M.S."/>
            <person name="Islam M.S."/>
            <person name="Emdad E.M."/>
            <person name="Islam M.M."/>
            <person name="Ahmed B."/>
            <person name="Halim A."/>
            <person name="Hossen Q.M.M."/>
            <person name="Hossain M.Z."/>
            <person name="Ahmed R."/>
            <person name="Khan M.M."/>
            <person name="Islam R."/>
            <person name="Rashid M.M."/>
            <person name="Khan S.A."/>
            <person name="Rahman M.S."/>
            <person name="Alam M."/>
        </authorList>
    </citation>
    <scope>NUCLEOTIDE SEQUENCE [LARGE SCALE GENOMIC DNA]</scope>
    <source>
        <strain evidence="4">cv. CVL-1</strain>
        <tissue evidence="3">Whole seedling</tissue>
    </source>
</reference>
<dbReference type="AlphaFoldDB" id="A0A1R3IIW5"/>
<evidence type="ECO:0000259" key="2">
    <source>
        <dbReference type="Pfam" id="PF05617"/>
    </source>
</evidence>
<proteinExistence type="predicted"/>
<dbReference type="Proteomes" id="UP000188268">
    <property type="component" value="Unassembled WGS sequence"/>
</dbReference>
<dbReference type="Gramene" id="OMO82537">
    <property type="protein sequence ID" value="OMO82537"/>
    <property type="gene ID" value="CCACVL1_11917"/>
</dbReference>
<accession>A0A1R3IIW5</accession>
<comment type="caution">
    <text evidence="3">The sequence shown here is derived from an EMBL/GenBank/DDBJ whole genome shotgun (WGS) entry which is preliminary data.</text>
</comment>
<evidence type="ECO:0000313" key="4">
    <source>
        <dbReference type="Proteomes" id="UP000188268"/>
    </source>
</evidence>
<organism evidence="3 4">
    <name type="scientific">Corchorus capsularis</name>
    <name type="common">Jute</name>
    <dbReference type="NCBI Taxonomy" id="210143"/>
    <lineage>
        <taxon>Eukaryota</taxon>
        <taxon>Viridiplantae</taxon>
        <taxon>Streptophyta</taxon>
        <taxon>Embryophyta</taxon>
        <taxon>Tracheophyta</taxon>
        <taxon>Spermatophyta</taxon>
        <taxon>Magnoliopsida</taxon>
        <taxon>eudicotyledons</taxon>
        <taxon>Gunneridae</taxon>
        <taxon>Pentapetalae</taxon>
        <taxon>rosids</taxon>
        <taxon>malvids</taxon>
        <taxon>Malvales</taxon>
        <taxon>Malvaceae</taxon>
        <taxon>Grewioideae</taxon>
        <taxon>Apeibeae</taxon>
        <taxon>Corchorus</taxon>
    </lineage>
</organism>
<dbReference type="PANTHER" id="PTHR31951">
    <property type="entry name" value="BIFUNCTIONAL INHIBITOR/LIPID-TRANSFER PROTEIN/SEED STORAGE 2S ALBUMIN SUPERFAMILY PROTEIN-RELATED"/>
    <property type="match status" value="1"/>
</dbReference>
<feature type="domain" description="Prolamin-like" evidence="2">
    <location>
        <begin position="21"/>
        <end position="69"/>
    </location>
</feature>
<dbReference type="EMBL" id="AWWV01010004">
    <property type="protein sequence ID" value="OMO82537.1"/>
    <property type="molecule type" value="Genomic_DNA"/>
</dbReference>